<accession>A0A0A9EIP5</accession>
<reference evidence="1" key="1">
    <citation type="submission" date="2014-09" db="EMBL/GenBank/DDBJ databases">
        <authorList>
            <person name="Magalhaes I.L.F."/>
            <person name="Oliveira U."/>
            <person name="Santos F.R."/>
            <person name="Vidigal T.H.D.A."/>
            <person name="Brescovit A.D."/>
            <person name="Santos A.J."/>
        </authorList>
    </citation>
    <scope>NUCLEOTIDE SEQUENCE</scope>
    <source>
        <tissue evidence="1">Shoot tissue taken approximately 20 cm above the soil surface</tissue>
    </source>
</reference>
<dbReference type="EMBL" id="GBRH01201968">
    <property type="protein sequence ID" value="JAD95927.1"/>
    <property type="molecule type" value="Transcribed_RNA"/>
</dbReference>
<name>A0A0A9EIP5_ARUDO</name>
<protein>
    <submittedName>
        <fullName evidence="1">Uncharacterized protein</fullName>
    </submittedName>
</protein>
<reference evidence="1" key="2">
    <citation type="journal article" date="2015" name="Data Brief">
        <title>Shoot transcriptome of the giant reed, Arundo donax.</title>
        <authorList>
            <person name="Barrero R.A."/>
            <person name="Guerrero F.D."/>
            <person name="Moolhuijzen P."/>
            <person name="Goolsby J.A."/>
            <person name="Tidwell J."/>
            <person name="Bellgard S.E."/>
            <person name="Bellgard M.I."/>
        </authorList>
    </citation>
    <scope>NUCLEOTIDE SEQUENCE</scope>
    <source>
        <tissue evidence="1">Shoot tissue taken approximately 20 cm above the soil surface</tissue>
    </source>
</reference>
<sequence length="102" mass="11557">MFIFWALSSVVEELEGKQRRGRRRPRLEHKLKDELTLIVSEKMRVSCICTSSRVLPLLPKDPTASTIIALPGSSLITKPNGGIEALNKSKEYFEDADEEEKQ</sequence>
<proteinExistence type="predicted"/>
<dbReference type="AlphaFoldDB" id="A0A0A9EIP5"/>
<organism evidence="1">
    <name type="scientific">Arundo donax</name>
    <name type="common">Giant reed</name>
    <name type="synonym">Donax arundinaceus</name>
    <dbReference type="NCBI Taxonomy" id="35708"/>
    <lineage>
        <taxon>Eukaryota</taxon>
        <taxon>Viridiplantae</taxon>
        <taxon>Streptophyta</taxon>
        <taxon>Embryophyta</taxon>
        <taxon>Tracheophyta</taxon>
        <taxon>Spermatophyta</taxon>
        <taxon>Magnoliopsida</taxon>
        <taxon>Liliopsida</taxon>
        <taxon>Poales</taxon>
        <taxon>Poaceae</taxon>
        <taxon>PACMAD clade</taxon>
        <taxon>Arundinoideae</taxon>
        <taxon>Arundineae</taxon>
        <taxon>Arundo</taxon>
    </lineage>
</organism>
<evidence type="ECO:0000313" key="1">
    <source>
        <dbReference type="EMBL" id="JAD95927.1"/>
    </source>
</evidence>